<sequence length="1321" mass="148374">MSETRLHHNLWQYTGEKYQPHSDFWKSQIVQIEAPFVLEGISQSSLDRGEKQIVKFDFNETVTEIVDTIAKKDDLGTYVIVVSGIAYLLSRYTGQSVVQVDSPLFKANLLSEAIVEQVPLVVEINEQNSLKNFIGEFSQIVTNSYNYQNFPYQELIANGRVKSNVIAWLPKIHDFCSHLNSDDLAIEIHTDAAISLVLHYNTKRFDNFFVRGFAEHLQNLFLAYAHRDTRLVDVEILSSDEKKKLMIDWAVAENTDEAPQTIDRVFEIQVSQTPLQVAIQTPNNSLTYRDLDQQANQLASYLRTQYNIQPNDLIGVMLERSERLIIGLLAILKAGGAYIPIDLETPSTRLEFILRDAPVKVLLMEIDLLPHLQNVLDIPMFAMDVQLAQLDCAKYSCSSSQPSDLAYVLYTSGSTGTPKGVMVEHQSFVNMAKAQINAFGIQATDRVLQFANASFDASLSEIFMALFCGATLVLIDKATIKDQKQFLAYLEEQKVTVATFPPAYLRALEQPDFKHLRVMITAGEAPQTEDACYYAQKLKYFNAYGLTETAVCATYSQVDGYVTVMGKPIPNTAVYLLDSLLRPVPIGVVGEICVAGKGLARGYLHNPNLTASKFVENPFVPGEKLYRTGDFGKRLATGELVFVGRLDHQVKVRGYRIELGEIEAALHRHPEVKQAVALAKIGNDGNKEIVAYIVAETELDSSQVRTTLSEILPEYMLPAVFVLVEELPLTANGKIDRRLLATLDTFNKKLEKSFDPPRTPTEEVLAAIWAEVFGLEQVGIYDNFFEIGGHSLLATQVISRIRQAFSIELPQHSLFETPTIAELSEVIEATHQTGLRQQTLLFQSVNRNGSIPLSFAQQRLWFLNQLEGDSATYNISTVVRLTGILHVAALEQAVAEIVSRHETLRTTFLMSDGSLVQAIAPSFDVEIQRINLQLLPIESQSDEVQRLAVEDAQQPFDLVNGPLVRITLLILGKEEHSLLVAMHHIVSDGWSIGIFIQELSALYQAFSTGRPSPLPKLSIQYADFALWQREWLSGEVLETQLNYWKKQLDNLSVLELPTDQLRPAVQTFRGAKQSLQLPHILTSELKILSRQEAVTLFMTLVAAFKIMLHCYTSQDDIIVGTDVANRNRVETEGIIGFFVNQLVLRTNLSGNPSFQELLRLVRDVALNAYAHQDLPFNKLVTALNPERNLNRTPLFQTKFVLQNAPMPPLELTGLTLSVLEVDNRTAKFDLLLTMWDTEQGLAGNLEYSTDLFNTSSIVSILENFELILHTVVTQPNIRLNALAEVLREANKQKELAKYKELQEVRSQKFKNIKPHIFKGAK</sequence>
<dbReference type="InterPro" id="IPR020806">
    <property type="entry name" value="PKS_PP-bd"/>
</dbReference>
<dbReference type="NCBIfam" id="TIGR01733">
    <property type="entry name" value="AA-adenyl-dom"/>
    <property type="match status" value="1"/>
</dbReference>
<dbReference type="SUPFAM" id="SSF56801">
    <property type="entry name" value="Acetyl-CoA synthetase-like"/>
    <property type="match status" value="1"/>
</dbReference>
<dbReference type="FunFam" id="3.40.50.12780:FF:000012">
    <property type="entry name" value="Non-ribosomal peptide synthetase"/>
    <property type="match status" value="1"/>
</dbReference>
<dbReference type="GO" id="GO:0043041">
    <property type="term" value="P:amino acid activation for nonribosomal peptide biosynthetic process"/>
    <property type="evidence" value="ECO:0007669"/>
    <property type="project" value="TreeGrafter"/>
</dbReference>
<dbReference type="PRINTS" id="PR00154">
    <property type="entry name" value="AMPBINDING"/>
</dbReference>
<dbReference type="Gene3D" id="3.30.300.30">
    <property type="match status" value="1"/>
</dbReference>
<evidence type="ECO:0000259" key="5">
    <source>
        <dbReference type="PROSITE" id="PS50075"/>
    </source>
</evidence>
<reference evidence="6" key="1">
    <citation type="submission" date="2021-05" db="EMBL/GenBank/DDBJ databases">
        <authorList>
            <person name="Pietrasiak N."/>
            <person name="Ward R."/>
            <person name="Stajich J.E."/>
            <person name="Kurbessoian T."/>
        </authorList>
    </citation>
    <scope>NUCLEOTIDE SEQUENCE</scope>
    <source>
        <strain evidence="6">GSE-NOS-MK-12-04C</strain>
    </source>
</reference>
<dbReference type="Proteomes" id="UP000729701">
    <property type="component" value="Unassembled WGS sequence"/>
</dbReference>
<reference evidence="6" key="2">
    <citation type="journal article" date="2022" name="Microbiol. Resour. Announc.">
        <title>Metagenome Sequencing to Explore Phylogenomics of Terrestrial Cyanobacteria.</title>
        <authorList>
            <person name="Ward R.D."/>
            <person name="Stajich J.E."/>
            <person name="Johansen J.R."/>
            <person name="Huntemann M."/>
            <person name="Clum A."/>
            <person name="Foster B."/>
            <person name="Foster B."/>
            <person name="Roux S."/>
            <person name="Palaniappan K."/>
            <person name="Varghese N."/>
            <person name="Mukherjee S."/>
            <person name="Reddy T.B.K."/>
            <person name="Daum C."/>
            <person name="Copeland A."/>
            <person name="Chen I.A."/>
            <person name="Ivanova N.N."/>
            <person name="Kyrpides N.C."/>
            <person name="Shapiro N."/>
            <person name="Eloe-Fadrosh E.A."/>
            <person name="Pietrasiak N."/>
        </authorList>
    </citation>
    <scope>NUCLEOTIDE SEQUENCE</scope>
    <source>
        <strain evidence="6">GSE-NOS-MK-12-04C</strain>
    </source>
</reference>
<dbReference type="Pfam" id="PF13193">
    <property type="entry name" value="AMP-binding_C"/>
    <property type="match status" value="1"/>
</dbReference>
<organism evidence="6 7">
    <name type="scientific">Cyanomargarita calcarea GSE-NOS-MK-12-04C</name>
    <dbReference type="NCBI Taxonomy" id="2839659"/>
    <lineage>
        <taxon>Bacteria</taxon>
        <taxon>Bacillati</taxon>
        <taxon>Cyanobacteriota</taxon>
        <taxon>Cyanophyceae</taxon>
        <taxon>Nostocales</taxon>
        <taxon>Cyanomargaritaceae</taxon>
        <taxon>Cyanomargarita</taxon>
    </lineage>
</organism>
<dbReference type="SMART" id="SM00823">
    <property type="entry name" value="PKS_PP"/>
    <property type="match status" value="1"/>
</dbReference>
<accession>A0A951QL30</accession>
<gene>
    <name evidence="6" type="ORF">KME60_10810</name>
</gene>
<dbReference type="InterPro" id="IPR020845">
    <property type="entry name" value="AMP-binding_CS"/>
</dbReference>
<evidence type="ECO:0000256" key="3">
    <source>
        <dbReference type="ARBA" id="ARBA00022450"/>
    </source>
</evidence>
<keyword evidence="4" id="KW-0597">Phosphoprotein</keyword>
<evidence type="ECO:0000256" key="2">
    <source>
        <dbReference type="ARBA" id="ARBA00006432"/>
    </source>
</evidence>
<evidence type="ECO:0000313" key="6">
    <source>
        <dbReference type="EMBL" id="MBW4667896.1"/>
    </source>
</evidence>
<dbReference type="PANTHER" id="PTHR45527:SF1">
    <property type="entry name" value="FATTY ACID SYNTHASE"/>
    <property type="match status" value="1"/>
</dbReference>
<dbReference type="InterPro" id="IPR001242">
    <property type="entry name" value="Condensation_dom"/>
</dbReference>
<dbReference type="FunFam" id="1.10.1200.10:FF:000005">
    <property type="entry name" value="Nonribosomal peptide synthetase 1"/>
    <property type="match status" value="1"/>
</dbReference>
<dbReference type="GO" id="GO:0044550">
    <property type="term" value="P:secondary metabolite biosynthetic process"/>
    <property type="evidence" value="ECO:0007669"/>
    <property type="project" value="UniProtKB-ARBA"/>
</dbReference>
<dbReference type="PROSITE" id="PS00455">
    <property type="entry name" value="AMP_BINDING"/>
    <property type="match status" value="1"/>
</dbReference>
<dbReference type="Gene3D" id="3.30.559.10">
    <property type="entry name" value="Chloramphenicol acetyltransferase-like domain"/>
    <property type="match status" value="1"/>
</dbReference>
<dbReference type="Pfam" id="PF00668">
    <property type="entry name" value="Condensation"/>
    <property type="match status" value="2"/>
</dbReference>
<dbReference type="InterPro" id="IPR010071">
    <property type="entry name" value="AA_adenyl_dom"/>
</dbReference>
<dbReference type="PROSITE" id="PS00012">
    <property type="entry name" value="PHOSPHOPANTETHEINE"/>
    <property type="match status" value="1"/>
</dbReference>
<dbReference type="InterPro" id="IPR025110">
    <property type="entry name" value="AMP-bd_C"/>
</dbReference>
<dbReference type="Gene3D" id="1.10.1200.10">
    <property type="entry name" value="ACP-like"/>
    <property type="match status" value="1"/>
</dbReference>
<comment type="similarity">
    <text evidence="2">Belongs to the ATP-dependent AMP-binding enzyme family.</text>
</comment>
<dbReference type="FunFam" id="2.30.38.10:FF:000001">
    <property type="entry name" value="Non-ribosomal peptide synthetase PvdI"/>
    <property type="match status" value="1"/>
</dbReference>
<dbReference type="InterPro" id="IPR006162">
    <property type="entry name" value="Ppantetheine_attach_site"/>
</dbReference>
<dbReference type="EMBL" id="JAHHGZ010000009">
    <property type="protein sequence ID" value="MBW4667896.1"/>
    <property type="molecule type" value="Genomic_DNA"/>
</dbReference>
<protein>
    <submittedName>
        <fullName evidence="6">Amino acid adenylation domain-containing protein</fullName>
    </submittedName>
</protein>
<dbReference type="InterPro" id="IPR036736">
    <property type="entry name" value="ACP-like_sf"/>
</dbReference>
<dbReference type="SUPFAM" id="SSF52777">
    <property type="entry name" value="CoA-dependent acyltransferases"/>
    <property type="match status" value="3"/>
</dbReference>
<evidence type="ECO:0000313" key="7">
    <source>
        <dbReference type="Proteomes" id="UP000729701"/>
    </source>
</evidence>
<dbReference type="GO" id="GO:0003824">
    <property type="term" value="F:catalytic activity"/>
    <property type="evidence" value="ECO:0007669"/>
    <property type="project" value="InterPro"/>
</dbReference>
<dbReference type="Pfam" id="PF00501">
    <property type="entry name" value="AMP-binding"/>
    <property type="match status" value="1"/>
</dbReference>
<dbReference type="FunFam" id="3.40.50.980:FF:000001">
    <property type="entry name" value="Non-ribosomal peptide synthetase"/>
    <property type="match status" value="1"/>
</dbReference>
<dbReference type="InterPro" id="IPR009081">
    <property type="entry name" value="PP-bd_ACP"/>
</dbReference>
<dbReference type="InterPro" id="IPR020459">
    <property type="entry name" value="AMP-binding"/>
</dbReference>
<keyword evidence="3" id="KW-0596">Phosphopantetheine</keyword>
<dbReference type="PROSITE" id="PS50075">
    <property type="entry name" value="CARRIER"/>
    <property type="match status" value="1"/>
</dbReference>
<dbReference type="Pfam" id="PF00550">
    <property type="entry name" value="PP-binding"/>
    <property type="match status" value="1"/>
</dbReference>
<dbReference type="Gene3D" id="2.30.38.10">
    <property type="entry name" value="Luciferase, Domain 3"/>
    <property type="match status" value="1"/>
</dbReference>
<dbReference type="InterPro" id="IPR045851">
    <property type="entry name" value="AMP-bd_C_sf"/>
</dbReference>
<dbReference type="SUPFAM" id="SSF47336">
    <property type="entry name" value="ACP-like"/>
    <property type="match status" value="1"/>
</dbReference>
<comment type="caution">
    <text evidence="6">The sequence shown here is derived from an EMBL/GenBank/DDBJ whole genome shotgun (WGS) entry which is preliminary data.</text>
</comment>
<evidence type="ECO:0000256" key="1">
    <source>
        <dbReference type="ARBA" id="ARBA00001957"/>
    </source>
</evidence>
<comment type="cofactor">
    <cofactor evidence="1">
        <name>pantetheine 4'-phosphate</name>
        <dbReference type="ChEBI" id="CHEBI:47942"/>
    </cofactor>
</comment>
<name>A0A951QL30_9CYAN</name>
<dbReference type="Gene3D" id="3.40.50.980">
    <property type="match status" value="2"/>
</dbReference>
<dbReference type="PANTHER" id="PTHR45527">
    <property type="entry name" value="NONRIBOSOMAL PEPTIDE SYNTHETASE"/>
    <property type="match status" value="1"/>
</dbReference>
<proteinExistence type="inferred from homology"/>
<dbReference type="GO" id="GO:0005829">
    <property type="term" value="C:cytosol"/>
    <property type="evidence" value="ECO:0007669"/>
    <property type="project" value="TreeGrafter"/>
</dbReference>
<evidence type="ECO:0000256" key="4">
    <source>
        <dbReference type="ARBA" id="ARBA00022553"/>
    </source>
</evidence>
<dbReference type="CDD" id="cd19531">
    <property type="entry name" value="LCL_NRPS-like"/>
    <property type="match status" value="1"/>
</dbReference>
<dbReference type="InterPro" id="IPR023213">
    <property type="entry name" value="CAT-like_dom_sf"/>
</dbReference>
<dbReference type="FunFam" id="3.30.559.10:FF:000012">
    <property type="entry name" value="Non-ribosomal peptide synthetase"/>
    <property type="match status" value="1"/>
</dbReference>
<dbReference type="Gene3D" id="3.30.559.30">
    <property type="entry name" value="Nonribosomal peptide synthetase, condensation domain"/>
    <property type="match status" value="2"/>
</dbReference>
<dbReference type="CDD" id="cd05930">
    <property type="entry name" value="A_NRPS"/>
    <property type="match status" value="1"/>
</dbReference>
<feature type="domain" description="Carrier" evidence="5">
    <location>
        <begin position="756"/>
        <end position="831"/>
    </location>
</feature>
<dbReference type="InterPro" id="IPR000873">
    <property type="entry name" value="AMP-dep_synth/lig_dom"/>
</dbReference>
<dbReference type="GO" id="GO:0031177">
    <property type="term" value="F:phosphopantetheine binding"/>
    <property type="evidence" value="ECO:0007669"/>
    <property type="project" value="InterPro"/>
</dbReference>
<dbReference type="GO" id="GO:0008610">
    <property type="term" value="P:lipid biosynthetic process"/>
    <property type="evidence" value="ECO:0007669"/>
    <property type="project" value="UniProtKB-ARBA"/>
</dbReference>
<dbReference type="FunFam" id="3.30.300.30:FF:000010">
    <property type="entry name" value="Enterobactin synthetase component F"/>
    <property type="match status" value="1"/>
</dbReference>